<proteinExistence type="predicted"/>
<comment type="caution">
    <text evidence="2">The sequence shown here is derived from an EMBL/GenBank/DDBJ whole genome shotgun (WGS) entry which is preliminary data.</text>
</comment>
<evidence type="ECO:0000313" key="2">
    <source>
        <dbReference type="EMBL" id="KAJ1154015.1"/>
    </source>
</evidence>
<gene>
    <name evidence="2" type="ORF">NDU88_006772</name>
</gene>
<protein>
    <submittedName>
        <fullName evidence="2">Uncharacterized protein</fullName>
    </submittedName>
</protein>
<feature type="region of interest" description="Disordered" evidence="1">
    <location>
        <begin position="1"/>
        <end position="151"/>
    </location>
</feature>
<keyword evidence="3" id="KW-1185">Reference proteome</keyword>
<organism evidence="2 3">
    <name type="scientific">Pleurodeles waltl</name>
    <name type="common">Iberian ribbed newt</name>
    <dbReference type="NCBI Taxonomy" id="8319"/>
    <lineage>
        <taxon>Eukaryota</taxon>
        <taxon>Metazoa</taxon>
        <taxon>Chordata</taxon>
        <taxon>Craniata</taxon>
        <taxon>Vertebrata</taxon>
        <taxon>Euteleostomi</taxon>
        <taxon>Amphibia</taxon>
        <taxon>Batrachia</taxon>
        <taxon>Caudata</taxon>
        <taxon>Salamandroidea</taxon>
        <taxon>Salamandridae</taxon>
        <taxon>Pleurodelinae</taxon>
        <taxon>Pleurodeles</taxon>
    </lineage>
</organism>
<accession>A0AAV7RR74</accession>
<feature type="compositionally biased region" description="Pro residues" evidence="1">
    <location>
        <begin position="47"/>
        <end position="58"/>
    </location>
</feature>
<feature type="compositionally biased region" description="Polar residues" evidence="1">
    <location>
        <begin position="78"/>
        <end position="95"/>
    </location>
</feature>
<dbReference type="AlphaFoldDB" id="A0AAV7RR74"/>
<evidence type="ECO:0000313" key="3">
    <source>
        <dbReference type="Proteomes" id="UP001066276"/>
    </source>
</evidence>
<feature type="compositionally biased region" description="Low complexity" evidence="1">
    <location>
        <begin position="59"/>
        <end position="72"/>
    </location>
</feature>
<name>A0AAV7RR74_PLEWA</name>
<reference evidence="2" key="1">
    <citation type="journal article" date="2022" name="bioRxiv">
        <title>Sequencing and chromosome-scale assembly of the giantPleurodeles waltlgenome.</title>
        <authorList>
            <person name="Brown T."/>
            <person name="Elewa A."/>
            <person name="Iarovenko S."/>
            <person name="Subramanian E."/>
            <person name="Araus A.J."/>
            <person name="Petzold A."/>
            <person name="Susuki M."/>
            <person name="Suzuki K.-i.T."/>
            <person name="Hayashi T."/>
            <person name="Toyoda A."/>
            <person name="Oliveira C."/>
            <person name="Osipova E."/>
            <person name="Leigh N.D."/>
            <person name="Simon A."/>
            <person name="Yun M.H."/>
        </authorList>
    </citation>
    <scope>NUCLEOTIDE SEQUENCE</scope>
    <source>
        <strain evidence="2">20211129_DDA</strain>
        <tissue evidence="2">Liver</tissue>
    </source>
</reference>
<evidence type="ECO:0000256" key="1">
    <source>
        <dbReference type="SAM" id="MobiDB-lite"/>
    </source>
</evidence>
<dbReference type="Proteomes" id="UP001066276">
    <property type="component" value="Chromosome 5"/>
</dbReference>
<sequence>MRRRGGFSPPAQYLIGSWVEPDRSGTQRSAPPGQSIRGRSAELGPPLRMPPSPLPPQLPRGRAPGSRAGSSLRRSRLQPVSTASNGTGVPDSTATGGSGIRCHLSPRAGSGRGGLPVAASRCLPACRGPQGLGSSRKRPEGHHRSAVSLGG</sequence>
<dbReference type="EMBL" id="JANPWB010000009">
    <property type="protein sequence ID" value="KAJ1154015.1"/>
    <property type="molecule type" value="Genomic_DNA"/>
</dbReference>
<feature type="compositionally biased region" description="Basic residues" evidence="1">
    <location>
        <begin position="135"/>
        <end position="145"/>
    </location>
</feature>